<gene>
    <name evidence="1" type="ORF">DDR33_13895</name>
</gene>
<dbReference type="AlphaFoldDB" id="A0A2U2PES3"/>
<name>A0A2U2PES3_9SPHI</name>
<dbReference type="OrthoDB" id="798790at2"/>
<organism evidence="1 2">
    <name type="scientific">Pararcticibacter amylolyticus</name>
    <dbReference type="NCBI Taxonomy" id="2173175"/>
    <lineage>
        <taxon>Bacteria</taxon>
        <taxon>Pseudomonadati</taxon>
        <taxon>Bacteroidota</taxon>
        <taxon>Sphingobacteriia</taxon>
        <taxon>Sphingobacteriales</taxon>
        <taxon>Sphingobacteriaceae</taxon>
        <taxon>Pararcticibacter</taxon>
    </lineage>
</organism>
<accession>A0A2U2PES3</accession>
<reference evidence="1 2" key="1">
    <citation type="submission" date="2018-04" db="EMBL/GenBank/DDBJ databases">
        <title>Pedobacter chongqingensis sp. nov., isolated from a rottenly hemp rope.</title>
        <authorList>
            <person name="Cai Y."/>
        </authorList>
    </citation>
    <scope>NUCLEOTIDE SEQUENCE [LARGE SCALE GENOMIC DNA]</scope>
    <source>
        <strain evidence="1 2">FJ4-8</strain>
    </source>
</reference>
<sequence length="98" mass="11219">MDNNEAYSILRFPEEGNAVIVYNRISGIKVRVIEISKVAPEFKDTEMHFFGECKGSPLAFETIGYNDQGIDLVTDAIRWYAEYCGEADMKIRNVEFDL</sequence>
<proteinExistence type="predicted"/>
<comment type="caution">
    <text evidence="1">The sequence shown here is derived from an EMBL/GenBank/DDBJ whole genome shotgun (WGS) entry which is preliminary data.</text>
</comment>
<evidence type="ECO:0000313" key="1">
    <source>
        <dbReference type="EMBL" id="PWG79891.1"/>
    </source>
</evidence>
<evidence type="ECO:0000313" key="2">
    <source>
        <dbReference type="Proteomes" id="UP000245647"/>
    </source>
</evidence>
<protein>
    <submittedName>
        <fullName evidence="1">Uncharacterized protein</fullName>
    </submittedName>
</protein>
<dbReference type="Proteomes" id="UP000245647">
    <property type="component" value="Unassembled WGS sequence"/>
</dbReference>
<dbReference type="EMBL" id="QEAS01000011">
    <property type="protein sequence ID" value="PWG79891.1"/>
    <property type="molecule type" value="Genomic_DNA"/>
</dbReference>
<dbReference type="RefSeq" id="WP_109416408.1">
    <property type="nucleotide sequence ID" value="NZ_QEAS01000011.1"/>
</dbReference>
<keyword evidence="2" id="KW-1185">Reference proteome</keyword>